<organism evidence="2 3">
    <name type="scientific">Brassicogethes aeneus</name>
    <name type="common">Rape pollen beetle</name>
    <name type="synonym">Meligethes aeneus</name>
    <dbReference type="NCBI Taxonomy" id="1431903"/>
    <lineage>
        <taxon>Eukaryota</taxon>
        <taxon>Metazoa</taxon>
        <taxon>Ecdysozoa</taxon>
        <taxon>Arthropoda</taxon>
        <taxon>Hexapoda</taxon>
        <taxon>Insecta</taxon>
        <taxon>Pterygota</taxon>
        <taxon>Neoptera</taxon>
        <taxon>Endopterygota</taxon>
        <taxon>Coleoptera</taxon>
        <taxon>Polyphaga</taxon>
        <taxon>Cucujiformia</taxon>
        <taxon>Nitidulidae</taxon>
        <taxon>Meligethinae</taxon>
        <taxon>Brassicogethes</taxon>
    </lineage>
</organism>
<protein>
    <recommendedName>
        <fullName evidence="4">Endonuclease-reverse transcriptase</fullName>
    </recommendedName>
</protein>
<dbReference type="AlphaFoldDB" id="A0A9P0BA86"/>
<dbReference type="EMBL" id="OV121137">
    <property type="protein sequence ID" value="CAH0558687.1"/>
    <property type="molecule type" value="Genomic_DNA"/>
</dbReference>
<dbReference type="Proteomes" id="UP001154078">
    <property type="component" value="Chromosome 6"/>
</dbReference>
<gene>
    <name evidence="2" type="ORF">MELIAE_LOCUS8960</name>
</gene>
<accession>A0A9P0BA86</accession>
<keyword evidence="3" id="KW-1185">Reference proteome</keyword>
<feature type="coiled-coil region" evidence="1">
    <location>
        <begin position="3"/>
        <end position="73"/>
    </location>
</feature>
<dbReference type="Gene3D" id="3.30.70.1820">
    <property type="entry name" value="L1 transposable element, RRM domain"/>
    <property type="match status" value="1"/>
</dbReference>
<dbReference type="OrthoDB" id="6707103at2759"/>
<evidence type="ECO:0000313" key="2">
    <source>
        <dbReference type="EMBL" id="CAH0558687.1"/>
    </source>
</evidence>
<evidence type="ECO:0000313" key="3">
    <source>
        <dbReference type="Proteomes" id="UP001154078"/>
    </source>
</evidence>
<name>A0A9P0BA86_BRAAE</name>
<evidence type="ECO:0000256" key="1">
    <source>
        <dbReference type="SAM" id="Coils"/>
    </source>
</evidence>
<reference evidence="2" key="1">
    <citation type="submission" date="2021-12" db="EMBL/GenBank/DDBJ databases">
        <authorList>
            <person name="King R."/>
        </authorList>
    </citation>
    <scope>NUCLEOTIDE SEQUENCE</scope>
</reference>
<sequence>MALTRSQQEKAELKQTIKDSIIEIFSDKDFIASMFKTMYDKFNLHEQKTEASIKKFEQQIDTLEQKIDYMYQAEKVNNICIHGIPDEKNENISNKAADLLKCAVPIISQQNLSAYRIGYHINNEKPRPVIVKFKIHQNKSEVMKNFKKIKNKKIYICEDLTKIRLDLLNEAKSLLGKTNVWTMDGNILTKIDDKIVKLKNQNTTTRISIRILHHKPLEL</sequence>
<proteinExistence type="predicted"/>
<evidence type="ECO:0008006" key="4">
    <source>
        <dbReference type="Google" id="ProtNLM"/>
    </source>
</evidence>
<keyword evidence="1" id="KW-0175">Coiled coil</keyword>